<evidence type="ECO:0000313" key="2">
    <source>
        <dbReference type="Proteomes" id="UP000018467"/>
    </source>
</evidence>
<dbReference type="InParanoid" id="A0A3B1J2I9"/>
<evidence type="ECO:0000313" key="1">
    <source>
        <dbReference type="Ensembl" id="ENSAMXP00000036487.1"/>
    </source>
</evidence>
<reference evidence="2" key="1">
    <citation type="submission" date="2013-03" db="EMBL/GenBank/DDBJ databases">
        <authorList>
            <person name="Jeffery W."/>
            <person name="Warren W."/>
            <person name="Wilson R.K."/>
        </authorList>
    </citation>
    <scope>NUCLEOTIDE SEQUENCE</scope>
    <source>
        <strain evidence="2">female</strain>
    </source>
</reference>
<dbReference type="Bgee" id="ENSAMXG00000039467">
    <property type="expression patterns" value="Expressed in muscle tissue and 7 other cell types or tissues"/>
</dbReference>
<sequence>MSIFITLEPFPHMAARSLPGWGDVVECDSASHCNLRLPGSSNSPASASQIAGITGSVFLFMEFHPLLHLDHPYLVYDSFKE</sequence>
<dbReference type="Ensembl" id="ENSAMXT00000045573.1">
    <property type="protein sequence ID" value="ENSAMXP00000036487.1"/>
    <property type="gene ID" value="ENSAMXG00000039467.1"/>
</dbReference>
<protein>
    <submittedName>
        <fullName evidence="1">Uncharacterized protein</fullName>
    </submittedName>
</protein>
<organism evidence="1 2">
    <name type="scientific">Astyanax mexicanus</name>
    <name type="common">Blind cave fish</name>
    <name type="synonym">Astyanax fasciatus mexicanus</name>
    <dbReference type="NCBI Taxonomy" id="7994"/>
    <lineage>
        <taxon>Eukaryota</taxon>
        <taxon>Metazoa</taxon>
        <taxon>Chordata</taxon>
        <taxon>Craniata</taxon>
        <taxon>Vertebrata</taxon>
        <taxon>Euteleostomi</taxon>
        <taxon>Actinopterygii</taxon>
        <taxon>Neopterygii</taxon>
        <taxon>Teleostei</taxon>
        <taxon>Ostariophysi</taxon>
        <taxon>Characiformes</taxon>
        <taxon>Characoidei</taxon>
        <taxon>Acestrorhamphidae</taxon>
        <taxon>Acestrorhamphinae</taxon>
        <taxon>Astyanax</taxon>
    </lineage>
</organism>
<dbReference type="Proteomes" id="UP000018467">
    <property type="component" value="Unassembled WGS sequence"/>
</dbReference>
<reference evidence="1" key="3">
    <citation type="submission" date="2025-08" db="UniProtKB">
        <authorList>
            <consortium name="Ensembl"/>
        </authorList>
    </citation>
    <scope>IDENTIFICATION</scope>
</reference>
<reference evidence="1" key="4">
    <citation type="submission" date="2025-09" db="UniProtKB">
        <authorList>
            <consortium name="Ensembl"/>
        </authorList>
    </citation>
    <scope>IDENTIFICATION</scope>
</reference>
<dbReference type="AlphaFoldDB" id="A0A3B1J2I9"/>
<keyword evidence="2" id="KW-1185">Reference proteome</keyword>
<name>A0A3B1J2I9_ASTMX</name>
<reference evidence="2" key="2">
    <citation type="journal article" date="2014" name="Nat. Commun.">
        <title>The cavefish genome reveals candidate genes for eye loss.</title>
        <authorList>
            <person name="McGaugh S.E."/>
            <person name="Gross J.B."/>
            <person name="Aken B."/>
            <person name="Blin M."/>
            <person name="Borowsky R."/>
            <person name="Chalopin D."/>
            <person name="Hinaux H."/>
            <person name="Jeffery W.R."/>
            <person name="Keene A."/>
            <person name="Ma L."/>
            <person name="Minx P."/>
            <person name="Murphy D."/>
            <person name="O'Quin K.E."/>
            <person name="Retaux S."/>
            <person name="Rohner N."/>
            <person name="Searle S.M."/>
            <person name="Stahl B.A."/>
            <person name="Tabin C."/>
            <person name="Volff J.N."/>
            <person name="Yoshizawa M."/>
            <person name="Warren W.C."/>
        </authorList>
    </citation>
    <scope>NUCLEOTIDE SEQUENCE [LARGE SCALE GENOMIC DNA]</scope>
    <source>
        <strain evidence="2">female</strain>
    </source>
</reference>
<accession>A0A3B1J2I9</accession>
<proteinExistence type="predicted"/>